<evidence type="ECO:0000313" key="5">
    <source>
        <dbReference type="Proteomes" id="UP000198964"/>
    </source>
</evidence>
<dbReference type="CDD" id="cd08023">
    <property type="entry name" value="GH16_laminarinase_like"/>
    <property type="match status" value="1"/>
</dbReference>
<dbReference type="GO" id="GO:0004553">
    <property type="term" value="F:hydrolase activity, hydrolyzing O-glycosyl compounds"/>
    <property type="evidence" value="ECO:0007669"/>
    <property type="project" value="InterPro"/>
</dbReference>
<organism evidence="4 5">
    <name type="scientific">Sunxiuqinia elliptica</name>
    <dbReference type="NCBI Taxonomy" id="655355"/>
    <lineage>
        <taxon>Bacteria</taxon>
        <taxon>Pseudomonadati</taxon>
        <taxon>Bacteroidota</taxon>
        <taxon>Bacteroidia</taxon>
        <taxon>Marinilabiliales</taxon>
        <taxon>Prolixibacteraceae</taxon>
        <taxon>Sunxiuqinia</taxon>
    </lineage>
</organism>
<dbReference type="PROSITE" id="PS51762">
    <property type="entry name" value="GH16_2"/>
    <property type="match status" value="1"/>
</dbReference>
<dbReference type="InterPro" id="IPR050546">
    <property type="entry name" value="Glycosyl_Hydrlase_16"/>
</dbReference>
<dbReference type="InterPro" id="IPR000757">
    <property type="entry name" value="Beta-glucanase-like"/>
</dbReference>
<dbReference type="RefSeq" id="WP_093920914.1">
    <property type="nucleotide sequence ID" value="NZ_FONW01000010.1"/>
</dbReference>
<reference evidence="4 5" key="1">
    <citation type="submission" date="2016-10" db="EMBL/GenBank/DDBJ databases">
        <authorList>
            <person name="de Groot N.N."/>
        </authorList>
    </citation>
    <scope>NUCLEOTIDE SEQUENCE [LARGE SCALE GENOMIC DNA]</scope>
    <source>
        <strain evidence="4 5">CGMCC 1.9156</strain>
    </source>
</reference>
<evidence type="ECO:0000256" key="2">
    <source>
        <dbReference type="SAM" id="SignalP"/>
    </source>
</evidence>
<dbReference type="PANTHER" id="PTHR10963">
    <property type="entry name" value="GLYCOSYL HYDROLASE-RELATED"/>
    <property type="match status" value="1"/>
</dbReference>
<dbReference type="GO" id="GO:0005975">
    <property type="term" value="P:carbohydrate metabolic process"/>
    <property type="evidence" value="ECO:0007669"/>
    <property type="project" value="InterPro"/>
</dbReference>
<dbReference type="Gene3D" id="2.60.120.200">
    <property type="match status" value="1"/>
</dbReference>
<gene>
    <name evidence="4" type="ORF">SAMN05216283_11044</name>
</gene>
<name>A0A1I2K1T1_9BACT</name>
<evidence type="ECO:0000259" key="3">
    <source>
        <dbReference type="PROSITE" id="PS51762"/>
    </source>
</evidence>
<dbReference type="SUPFAM" id="SSF49899">
    <property type="entry name" value="Concanavalin A-like lectins/glucanases"/>
    <property type="match status" value="1"/>
</dbReference>
<evidence type="ECO:0000256" key="1">
    <source>
        <dbReference type="ARBA" id="ARBA00006865"/>
    </source>
</evidence>
<evidence type="ECO:0000313" key="4">
    <source>
        <dbReference type="EMBL" id="SFF59157.1"/>
    </source>
</evidence>
<dbReference type="PANTHER" id="PTHR10963:SF55">
    <property type="entry name" value="GLYCOSIDE HYDROLASE FAMILY 16 PROTEIN"/>
    <property type="match status" value="1"/>
</dbReference>
<keyword evidence="5" id="KW-1185">Reference proteome</keyword>
<dbReference type="STRING" id="655355.SAMN05216283_11044"/>
<dbReference type="Proteomes" id="UP000198964">
    <property type="component" value="Unassembled WGS sequence"/>
</dbReference>
<feature type="chain" id="PRO_5011549475" evidence="2">
    <location>
        <begin position="24"/>
        <end position="266"/>
    </location>
</feature>
<keyword evidence="2" id="KW-0732">Signal</keyword>
<dbReference type="PROSITE" id="PS51257">
    <property type="entry name" value="PROKAR_LIPOPROTEIN"/>
    <property type="match status" value="1"/>
</dbReference>
<comment type="similarity">
    <text evidence="1">Belongs to the glycosyl hydrolase 16 family.</text>
</comment>
<proteinExistence type="inferred from homology"/>
<dbReference type="InterPro" id="IPR013320">
    <property type="entry name" value="ConA-like_dom_sf"/>
</dbReference>
<accession>A0A1I2K1T1</accession>
<sequence length="266" mass="30850">MKRQIIYLNLFVILMLCSCSKLEADNKDWQMIWNDEFETDGAPDATKWSFSGRRSPDWACYCTDQLENAEVFNGVLHLRGTVNENPEDTAQFQTGCIQTKGKFDFKYGKLEVRAKLSKGQGSWPAIWMMPAEGVYGGWPKSGEIDVMEHLNFDPYFYQTIHSSHVDELKQKDNPIYFAKASFKEGEFNVFGLEWYPDRLDFLINGKKTFTYPKVEGQDAVQWPFDQNFYIILNQALGGNWPGPVNAEDLPVEMQVDWVRVYQRNKD</sequence>
<protein>
    <submittedName>
        <fullName evidence="4">Beta-glucanase, GH16 family</fullName>
    </submittedName>
</protein>
<feature type="signal peptide" evidence="2">
    <location>
        <begin position="1"/>
        <end position="23"/>
    </location>
</feature>
<dbReference type="EMBL" id="FONW01000010">
    <property type="protein sequence ID" value="SFF59157.1"/>
    <property type="molecule type" value="Genomic_DNA"/>
</dbReference>
<dbReference type="AlphaFoldDB" id="A0A1I2K1T1"/>
<feature type="domain" description="GH16" evidence="3">
    <location>
        <begin position="27"/>
        <end position="266"/>
    </location>
</feature>
<dbReference type="Pfam" id="PF00722">
    <property type="entry name" value="Glyco_hydro_16"/>
    <property type="match status" value="1"/>
</dbReference>